<feature type="transmembrane region" description="Helical" evidence="1">
    <location>
        <begin position="102"/>
        <end position="123"/>
    </location>
</feature>
<protein>
    <recommendedName>
        <fullName evidence="4">Yip1 domain-containing protein</fullName>
    </recommendedName>
</protein>
<dbReference type="RefSeq" id="WP_097155976.1">
    <property type="nucleotide sequence ID" value="NZ_OBEL01000010.1"/>
</dbReference>
<dbReference type="EMBL" id="OBEL01000010">
    <property type="protein sequence ID" value="SNZ21595.1"/>
    <property type="molecule type" value="Genomic_DNA"/>
</dbReference>
<evidence type="ECO:0000256" key="1">
    <source>
        <dbReference type="SAM" id="Phobius"/>
    </source>
</evidence>
<evidence type="ECO:0000313" key="2">
    <source>
        <dbReference type="EMBL" id="SNZ21595.1"/>
    </source>
</evidence>
<evidence type="ECO:0000313" key="3">
    <source>
        <dbReference type="Proteomes" id="UP000219439"/>
    </source>
</evidence>
<keyword evidence="1" id="KW-1133">Transmembrane helix</keyword>
<evidence type="ECO:0008006" key="4">
    <source>
        <dbReference type="Google" id="ProtNLM"/>
    </source>
</evidence>
<keyword evidence="1" id="KW-0472">Membrane</keyword>
<name>A0A285PIQ1_9HYPH</name>
<dbReference type="OrthoDB" id="8444106at2"/>
<feature type="transmembrane region" description="Helical" evidence="1">
    <location>
        <begin position="162"/>
        <end position="182"/>
    </location>
</feature>
<accession>A0A285PIQ1</accession>
<keyword evidence="1" id="KW-0812">Transmembrane</keyword>
<organism evidence="2 3">
    <name type="scientific">Cohaesibacter gelatinilyticus</name>
    <dbReference type="NCBI Taxonomy" id="372072"/>
    <lineage>
        <taxon>Bacteria</taxon>
        <taxon>Pseudomonadati</taxon>
        <taxon>Pseudomonadota</taxon>
        <taxon>Alphaproteobacteria</taxon>
        <taxon>Hyphomicrobiales</taxon>
        <taxon>Cohaesibacteraceae</taxon>
    </lineage>
</organism>
<feature type="transmembrane region" description="Helical" evidence="1">
    <location>
        <begin position="129"/>
        <end position="150"/>
    </location>
</feature>
<gene>
    <name evidence="2" type="ORF">SAMN06265368_4719</name>
</gene>
<dbReference type="Proteomes" id="UP000219439">
    <property type="component" value="Unassembled WGS sequence"/>
</dbReference>
<feature type="transmembrane region" description="Helical" evidence="1">
    <location>
        <begin position="37"/>
        <end position="57"/>
    </location>
</feature>
<keyword evidence="3" id="KW-1185">Reference proteome</keyword>
<reference evidence="2 3" key="1">
    <citation type="submission" date="2017-09" db="EMBL/GenBank/DDBJ databases">
        <authorList>
            <person name="Ehlers B."/>
            <person name="Leendertz F.H."/>
        </authorList>
    </citation>
    <scope>NUCLEOTIDE SEQUENCE [LARGE SCALE GENOMIC DNA]</scope>
    <source>
        <strain evidence="2 3">DSM 18289</strain>
    </source>
</reference>
<sequence>MIGYIFFHLEVVWAFVRGDREALYKVDATSTGLVRSFIAMVIVETISLLYAIGFGTIENSLLMREGGLFYLPLQLFLDWGTVPLAFFILSGPMGFRDRLIPLIVSYNWMSVIVLMLILLPSAMVTGGVVAGEMVLIVMVGVYGTALWLTYRLLDFILDQGMSIALGLTVLTMILGITSAAILSEIAQSLPLISEGADARPVT</sequence>
<dbReference type="AlphaFoldDB" id="A0A285PIQ1"/>
<feature type="transmembrane region" description="Helical" evidence="1">
    <location>
        <begin position="69"/>
        <end position="90"/>
    </location>
</feature>
<proteinExistence type="predicted"/>